<dbReference type="PANTHER" id="PTHR35793:SF2">
    <property type="entry name" value="INNER MEMBRANE PROTEIN YJIG"/>
    <property type="match status" value="1"/>
</dbReference>
<dbReference type="EMBL" id="VBOY01000084">
    <property type="protein sequence ID" value="TMQ64522.1"/>
    <property type="molecule type" value="Genomic_DNA"/>
</dbReference>
<dbReference type="InterPro" id="IPR011415">
    <property type="entry name" value="SpmA_SpmB"/>
</dbReference>
<feature type="transmembrane region" description="Helical" evidence="1">
    <location>
        <begin position="235"/>
        <end position="254"/>
    </location>
</feature>
<feature type="domain" description="Nucleoside transporter/FeoB GTPase Gate" evidence="2">
    <location>
        <begin position="50"/>
        <end position="161"/>
    </location>
</feature>
<feature type="transmembrane region" description="Helical" evidence="1">
    <location>
        <begin position="386"/>
        <end position="408"/>
    </location>
</feature>
<keyword evidence="1" id="KW-0812">Transmembrane</keyword>
<dbReference type="PANTHER" id="PTHR35793">
    <property type="entry name" value="INNER MEMBRANE PROTEIN YJIG"/>
    <property type="match status" value="1"/>
</dbReference>
<feature type="transmembrane region" description="Helical" evidence="1">
    <location>
        <begin position="140"/>
        <end position="160"/>
    </location>
</feature>
<gene>
    <name evidence="3" type="ORF">E6K78_09020</name>
</gene>
<feature type="transmembrane region" description="Helical" evidence="1">
    <location>
        <begin position="44"/>
        <end position="61"/>
    </location>
</feature>
<feature type="transmembrane region" description="Helical" evidence="1">
    <location>
        <begin position="172"/>
        <end position="192"/>
    </location>
</feature>
<reference evidence="3 4" key="1">
    <citation type="journal article" date="2019" name="Nat. Microbiol.">
        <title>Mediterranean grassland soil C-N compound turnover is dependent on rainfall and depth, and is mediated by genomically divergent microorganisms.</title>
        <authorList>
            <person name="Diamond S."/>
            <person name="Andeer P.F."/>
            <person name="Li Z."/>
            <person name="Crits-Christoph A."/>
            <person name="Burstein D."/>
            <person name="Anantharaman K."/>
            <person name="Lane K.R."/>
            <person name="Thomas B.C."/>
            <person name="Pan C."/>
            <person name="Northen T.R."/>
            <person name="Banfield J.F."/>
        </authorList>
    </citation>
    <scope>NUCLEOTIDE SEQUENCE [LARGE SCALE GENOMIC DNA]</scope>
    <source>
        <strain evidence="3">WS_8</strain>
    </source>
</reference>
<evidence type="ECO:0000259" key="2">
    <source>
        <dbReference type="Pfam" id="PF07670"/>
    </source>
</evidence>
<evidence type="ECO:0000313" key="3">
    <source>
        <dbReference type="EMBL" id="TMQ64522.1"/>
    </source>
</evidence>
<sequence>MLNWIWAALLLIAFAVAVFAAAIGGKPDALQAVVTALFDSAKTGFEISLGLTGIMSLWLGLMKIAEQGGITEWIARIVGPLFRRLFPGIPDGHPASGAIVMNRSANMLGLDNAATPLGLKAMKELQSLNPVPDTASNDMVLFMVMNASSVTLVPISIITFRAQLGAANPADVFVPILIATYISDLFGLLLVASIQRLSLWNPVVLAWIGGLTTAMAALVWHFSRLDPASVATQSAILANSILIGLIALFLLAAARRRVPMYEVFIEGAKEGFQVAIGIVPYLVAILVAVGALRASGALDALLGAIRTAVGQLAIDTRWVDALPTALIKPFSGGGARGMMVETMKTLGADSFAGRLSCVIQGSTETTFYVLAVYFGSVGVKKTRHGLGCALAAEIVGVLAAIGVTYLFFR</sequence>
<feature type="domain" description="Nucleoside transporter/FeoB GTPase Gate" evidence="2">
    <location>
        <begin position="276"/>
        <end position="379"/>
    </location>
</feature>
<keyword evidence="1" id="KW-0472">Membrane</keyword>
<dbReference type="GO" id="GO:0005886">
    <property type="term" value="C:plasma membrane"/>
    <property type="evidence" value="ECO:0007669"/>
    <property type="project" value="TreeGrafter"/>
</dbReference>
<name>A0A538TLM6_UNCEI</name>
<dbReference type="Proteomes" id="UP000316609">
    <property type="component" value="Unassembled WGS sequence"/>
</dbReference>
<dbReference type="InterPro" id="IPR052549">
    <property type="entry name" value="SpmB"/>
</dbReference>
<organism evidence="3 4">
    <name type="scientific">Eiseniibacteriota bacterium</name>
    <dbReference type="NCBI Taxonomy" id="2212470"/>
    <lineage>
        <taxon>Bacteria</taxon>
        <taxon>Candidatus Eiseniibacteriota</taxon>
    </lineage>
</organism>
<keyword evidence="1" id="KW-1133">Transmembrane helix</keyword>
<feature type="transmembrane region" description="Helical" evidence="1">
    <location>
        <begin position="351"/>
        <end position="374"/>
    </location>
</feature>
<dbReference type="PIRSF" id="PIRSF036542">
    <property type="entry name" value="SpmA_SpmB"/>
    <property type="match status" value="1"/>
</dbReference>
<evidence type="ECO:0000256" key="1">
    <source>
        <dbReference type="SAM" id="Phobius"/>
    </source>
</evidence>
<evidence type="ECO:0000313" key="4">
    <source>
        <dbReference type="Proteomes" id="UP000316609"/>
    </source>
</evidence>
<protein>
    <recommendedName>
        <fullName evidence="2">Nucleoside transporter/FeoB GTPase Gate domain-containing protein</fullName>
    </recommendedName>
</protein>
<proteinExistence type="predicted"/>
<feature type="transmembrane region" description="Helical" evidence="1">
    <location>
        <begin position="204"/>
        <end position="223"/>
    </location>
</feature>
<dbReference type="InterPro" id="IPR011642">
    <property type="entry name" value="Gate_dom"/>
</dbReference>
<accession>A0A538TLM6</accession>
<feature type="transmembrane region" description="Helical" evidence="1">
    <location>
        <begin position="274"/>
        <end position="292"/>
    </location>
</feature>
<comment type="caution">
    <text evidence="3">The sequence shown here is derived from an EMBL/GenBank/DDBJ whole genome shotgun (WGS) entry which is preliminary data.</text>
</comment>
<dbReference type="Pfam" id="PF07670">
    <property type="entry name" value="Gate"/>
    <property type="match status" value="2"/>
</dbReference>
<dbReference type="AlphaFoldDB" id="A0A538TLM6"/>